<evidence type="ECO:0000313" key="2">
    <source>
        <dbReference type="EMBL" id="KIK13675.1"/>
    </source>
</evidence>
<dbReference type="AlphaFoldDB" id="A0A0C9XMQ4"/>
<evidence type="ECO:0000256" key="1">
    <source>
        <dbReference type="SAM" id="MobiDB-lite"/>
    </source>
</evidence>
<reference evidence="2 3" key="1">
    <citation type="submission" date="2014-04" db="EMBL/GenBank/DDBJ databases">
        <authorList>
            <consortium name="DOE Joint Genome Institute"/>
            <person name="Kuo A."/>
            <person name="Kohler A."/>
            <person name="Costa M.D."/>
            <person name="Nagy L.G."/>
            <person name="Floudas D."/>
            <person name="Copeland A."/>
            <person name="Barry K.W."/>
            <person name="Cichocki N."/>
            <person name="Veneault-Fourrey C."/>
            <person name="LaButti K."/>
            <person name="Lindquist E.A."/>
            <person name="Lipzen A."/>
            <person name="Lundell T."/>
            <person name="Morin E."/>
            <person name="Murat C."/>
            <person name="Sun H."/>
            <person name="Tunlid A."/>
            <person name="Henrissat B."/>
            <person name="Grigoriev I.V."/>
            <person name="Hibbett D.S."/>
            <person name="Martin F."/>
            <person name="Nordberg H.P."/>
            <person name="Cantor M.N."/>
            <person name="Hua S.X."/>
        </authorList>
    </citation>
    <scope>NUCLEOTIDE SEQUENCE [LARGE SCALE GENOMIC DNA]</scope>
    <source>
        <strain evidence="2 3">441</strain>
    </source>
</reference>
<feature type="compositionally biased region" description="Pro residues" evidence="1">
    <location>
        <begin position="29"/>
        <end position="38"/>
    </location>
</feature>
<sequence length="111" mass="11975">MHAADIPSTPKTPARTCSHGAQALSPSSSPSPTPPPPLGNALKAKTPTTMVRALKPQRFPNINHPKLTPMARRPNVRSHCWHSEIWPGLHGAERLINFHSPTSSLEVAGKL</sequence>
<evidence type="ECO:0000313" key="3">
    <source>
        <dbReference type="Proteomes" id="UP000054018"/>
    </source>
</evidence>
<accession>A0A0C9XMQ4</accession>
<protein>
    <submittedName>
        <fullName evidence="2">Uncharacterized protein</fullName>
    </submittedName>
</protein>
<gene>
    <name evidence="2" type="ORF">PISMIDRAFT_688489</name>
</gene>
<keyword evidence="3" id="KW-1185">Reference proteome</keyword>
<name>A0A0C9XMQ4_9AGAM</name>
<organism evidence="2 3">
    <name type="scientific">Pisolithus microcarpus 441</name>
    <dbReference type="NCBI Taxonomy" id="765257"/>
    <lineage>
        <taxon>Eukaryota</taxon>
        <taxon>Fungi</taxon>
        <taxon>Dikarya</taxon>
        <taxon>Basidiomycota</taxon>
        <taxon>Agaricomycotina</taxon>
        <taxon>Agaricomycetes</taxon>
        <taxon>Agaricomycetidae</taxon>
        <taxon>Boletales</taxon>
        <taxon>Sclerodermatineae</taxon>
        <taxon>Pisolithaceae</taxon>
        <taxon>Pisolithus</taxon>
    </lineage>
</organism>
<proteinExistence type="predicted"/>
<dbReference type="EMBL" id="KN833981">
    <property type="protein sequence ID" value="KIK13675.1"/>
    <property type="molecule type" value="Genomic_DNA"/>
</dbReference>
<feature type="region of interest" description="Disordered" evidence="1">
    <location>
        <begin position="1"/>
        <end position="43"/>
    </location>
</feature>
<dbReference type="HOGENOM" id="CLU_2159408_0_0_1"/>
<reference evidence="3" key="2">
    <citation type="submission" date="2015-01" db="EMBL/GenBank/DDBJ databases">
        <title>Evolutionary Origins and Diversification of the Mycorrhizal Mutualists.</title>
        <authorList>
            <consortium name="DOE Joint Genome Institute"/>
            <consortium name="Mycorrhizal Genomics Consortium"/>
            <person name="Kohler A."/>
            <person name="Kuo A."/>
            <person name="Nagy L.G."/>
            <person name="Floudas D."/>
            <person name="Copeland A."/>
            <person name="Barry K.W."/>
            <person name="Cichocki N."/>
            <person name="Veneault-Fourrey C."/>
            <person name="LaButti K."/>
            <person name="Lindquist E.A."/>
            <person name="Lipzen A."/>
            <person name="Lundell T."/>
            <person name="Morin E."/>
            <person name="Murat C."/>
            <person name="Riley R."/>
            <person name="Ohm R."/>
            <person name="Sun H."/>
            <person name="Tunlid A."/>
            <person name="Henrissat B."/>
            <person name="Grigoriev I.V."/>
            <person name="Hibbett D.S."/>
            <person name="Martin F."/>
        </authorList>
    </citation>
    <scope>NUCLEOTIDE SEQUENCE [LARGE SCALE GENOMIC DNA]</scope>
    <source>
        <strain evidence="3">441</strain>
    </source>
</reference>
<dbReference type="Proteomes" id="UP000054018">
    <property type="component" value="Unassembled WGS sequence"/>
</dbReference>